<comment type="caution">
    <text evidence="1">The sequence shown here is derived from an EMBL/GenBank/DDBJ whole genome shotgun (WGS) entry which is preliminary data.</text>
</comment>
<organism evidence="1 2">
    <name type="scientific">Cupriavidus cauae</name>
    <dbReference type="NCBI Taxonomy" id="2608999"/>
    <lineage>
        <taxon>Bacteria</taxon>
        <taxon>Pseudomonadati</taxon>
        <taxon>Pseudomonadota</taxon>
        <taxon>Betaproteobacteria</taxon>
        <taxon>Burkholderiales</taxon>
        <taxon>Burkholderiaceae</taxon>
        <taxon>Cupriavidus</taxon>
    </lineage>
</organism>
<protein>
    <submittedName>
        <fullName evidence="1">Uncharacterized protein</fullName>
    </submittedName>
</protein>
<dbReference type="AlphaFoldDB" id="A0A5M8A7D7"/>
<evidence type="ECO:0000313" key="1">
    <source>
        <dbReference type="EMBL" id="KAA6118291.1"/>
    </source>
</evidence>
<dbReference type="Proteomes" id="UP000324324">
    <property type="component" value="Unassembled WGS sequence"/>
</dbReference>
<sequence>MHDDDWRVEDYRGMDVYVLVSERPGGGSPGWAYEVRIGQEGGDPSDAGDVEMISSGDQVFATRHAAEVAAFSAGYARVDRILGPES</sequence>
<dbReference type="RefSeq" id="WP_150084568.1">
    <property type="nucleotide sequence ID" value="NZ_VWRN01000054.1"/>
</dbReference>
<keyword evidence="2" id="KW-1185">Reference proteome</keyword>
<reference evidence="1 2" key="1">
    <citation type="submission" date="2019-09" db="EMBL/GenBank/DDBJ databases">
        <title>Isolation of a novel species in the genus Cupriavidus from patients with sepsis using whole genome sequencing.</title>
        <authorList>
            <person name="Kweon O.J."/>
            <person name="Lee M.-K."/>
        </authorList>
    </citation>
    <scope>NUCLEOTIDE SEQUENCE [LARGE SCALE GENOMIC DNA]</scope>
    <source>
        <strain evidence="1 2">MKL-01</strain>
    </source>
</reference>
<dbReference type="EMBL" id="VWRN01000054">
    <property type="protein sequence ID" value="KAA6118291.1"/>
    <property type="molecule type" value="Genomic_DNA"/>
</dbReference>
<accession>A0A5M8A7D7</accession>
<proteinExistence type="predicted"/>
<evidence type="ECO:0000313" key="2">
    <source>
        <dbReference type="Proteomes" id="UP000324324"/>
    </source>
</evidence>
<gene>
    <name evidence="1" type="ORF">F1599_21905</name>
</gene>
<name>A0A5M8A7D7_9BURK</name>